<reference evidence="2" key="2">
    <citation type="submission" date="2023-05" db="EMBL/GenBank/DDBJ databases">
        <authorList>
            <consortium name="Lawrence Berkeley National Laboratory"/>
            <person name="Steindorff A."/>
            <person name="Hensen N."/>
            <person name="Bonometti L."/>
            <person name="Westerberg I."/>
            <person name="Brannstrom I.O."/>
            <person name="Guillou S."/>
            <person name="Cros-Aarteil S."/>
            <person name="Calhoun S."/>
            <person name="Haridas S."/>
            <person name="Kuo A."/>
            <person name="Mondo S."/>
            <person name="Pangilinan J."/>
            <person name="Riley R."/>
            <person name="Labutti K."/>
            <person name="Andreopoulos B."/>
            <person name="Lipzen A."/>
            <person name="Chen C."/>
            <person name="Yanf M."/>
            <person name="Daum C."/>
            <person name="Ng V."/>
            <person name="Clum A."/>
            <person name="Ohm R."/>
            <person name="Martin F."/>
            <person name="Silar P."/>
            <person name="Natvig D."/>
            <person name="Lalanne C."/>
            <person name="Gautier V."/>
            <person name="Ament-Velasquez S.L."/>
            <person name="Kruys A."/>
            <person name="Hutchinson M.I."/>
            <person name="Powell A.J."/>
            <person name="Barry K."/>
            <person name="Miller A.N."/>
            <person name="Grigoriev I.V."/>
            <person name="Debuchy R."/>
            <person name="Gladieux P."/>
            <person name="Thoren M.H."/>
            <person name="Johannesson H."/>
        </authorList>
    </citation>
    <scope>NUCLEOTIDE SEQUENCE</scope>
    <source>
        <strain evidence="2">CBS 532.94</strain>
    </source>
</reference>
<evidence type="ECO:0000256" key="1">
    <source>
        <dbReference type="SAM" id="MobiDB-lite"/>
    </source>
</evidence>
<feature type="compositionally biased region" description="Polar residues" evidence="1">
    <location>
        <begin position="34"/>
        <end position="44"/>
    </location>
</feature>
<sequence length="143" mass="15754">MSSGGHSGASPPYGNSASLLGRHHQFIDFMSSTSSSAVGDTFTPQMRDRQARGQDPYHSGDVSDDGDFNDAATKLRLGNGRTEKEDFFKVERRQKAIAFLDNPELLMMYAQSTGDSIAAARLYWTKVLCGYEDEPEKSAKVHK</sequence>
<comment type="caution">
    <text evidence="2">The sequence shown here is derived from an EMBL/GenBank/DDBJ whole genome shotgun (WGS) entry which is preliminary data.</text>
</comment>
<proteinExistence type="predicted"/>
<keyword evidence="3" id="KW-1185">Reference proteome</keyword>
<accession>A0AAN7CHU5</accession>
<dbReference type="Proteomes" id="UP001303760">
    <property type="component" value="Unassembled WGS sequence"/>
</dbReference>
<protein>
    <submittedName>
        <fullName evidence="2">Cecdcb10-78c0-46c6-b0b7-dd05d15faac3</fullName>
    </submittedName>
</protein>
<feature type="region of interest" description="Disordered" evidence="1">
    <location>
        <begin position="34"/>
        <end position="72"/>
    </location>
</feature>
<evidence type="ECO:0000313" key="2">
    <source>
        <dbReference type="EMBL" id="KAK4241357.1"/>
    </source>
</evidence>
<evidence type="ECO:0000313" key="3">
    <source>
        <dbReference type="Proteomes" id="UP001303760"/>
    </source>
</evidence>
<organism evidence="2 3">
    <name type="scientific">Achaetomium macrosporum</name>
    <dbReference type="NCBI Taxonomy" id="79813"/>
    <lineage>
        <taxon>Eukaryota</taxon>
        <taxon>Fungi</taxon>
        <taxon>Dikarya</taxon>
        <taxon>Ascomycota</taxon>
        <taxon>Pezizomycotina</taxon>
        <taxon>Sordariomycetes</taxon>
        <taxon>Sordariomycetidae</taxon>
        <taxon>Sordariales</taxon>
        <taxon>Chaetomiaceae</taxon>
        <taxon>Achaetomium</taxon>
    </lineage>
</organism>
<dbReference type="EMBL" id="MU860023">
    <property type="protein sequence ID" value="KAK4241357.1"/>
    <property type="molecule type" value="Genomic_DNA"/>
</dbReference>
<dbReference type="AlphaFoldDB" id="A0AAN7CHU5"/>
<reference evidence="2" key="1">
    <citation type="journal article" date="2023" name="Mol. Phylogenet. Evol.">
        <title>Genome-scale phylogeny and comparative genomics of the fungal order Sordariales.</title>
        <authorList>
            <person name="Hensen N."/>
            <person name="Bonometti L."/>
            <person name="Westerberg I."/>
            <person name="Brannstrom I.O."/>
            <person name="Guillou S."/>
            <person name="Cros-Aarteil S."/>
            <person name="Calhoun S."/>
            <person name="Haridas S."/>
            <person name="Kuo A."/>
            <person name="Mondo S."/>
            <person name="Pangilinan J."/>
            <person name="Riley R."/>
            <person name="LaButti K."/>
            <person name="Andreopoulos B."/>
            <person name="Lipzen A."/>
            <person name="Chen C."/>
            <person name="Yan M."/>
            <person name="Daum C."/>
            <person name="Ng V."/>
            <person name="Clum A."/>
            <person name="Steindorff A."/>
            <person name="Ohm R.A."/>
            <person name="Martin F."/>
            <person name="Silar P."/>
            <person name="Natvig D.O."/>
            <person name="Lalanne C."/>
            <person name="Gautier V."/>
            <person name="Ament-Velasquez S.L."/>
            <person name="Kruys A."/>
            <person name="Hutchinson M.I."/>
            <person name="Powell A.J."/>
            <person name="Barry K."/>
            <person name="Miller A.N."/>
            <person name="Grigoriev I.V."/>
            <person name="Debuchy R."/>
            <person name="Gladieux P."/>
            <person name="Hiltunen Thoren M."/>
            <person name="Johannesson H."/>
        </authorList>
    </citation>
    <scope>NUCLEOTIDE SEQUENCE</scope>
    <source>
        <strain evidence="2">CBS 532.94</strain>
    </source>
</reference>
<gene>
    <name evidence="2" type="ORF">C8A03DRAFT_12354</name>
</gene>
<name>A0AAN7CHU5_9PEZI</name>